<proteinExistence type="predicted"/>
<organism evidence="1">
    <name type="scientific">Oscillatoriales cyanobacterium SpSt-418</name>
    <dbReference type="NCBI Taxonomy" id="2282169"/>
    <lineage>
        <taxon>Bacteria</taxon>
        <taxon>Bacillati</taxon>
        <taxon>Cyanobacteriota</taxon>
        <taxon>Cyanophyceae</taxon>
        <taxon>Oscillatoriophycideae</taxon>
        <taxon>Oscillatoriales</taxon>
    </lineage>
</organism>
<dbReference type="EMBL" id="DSRU01000336">
    <property type="protein sequence ID" value="HFN00679.1"/>
    <property type="molecule type" value="Genomic_DNA"/>
</dbReference>
<sequence length="98" mass="11231">MLSAINPQESLHHRPIYFTVDNFATHPPNVHIARESGLDAGAWYDLKGVKRELDVPLLLNDKLWGHCLEKVRTMCKGSTSGWRHSLYIELHQTLDIAR</sequence>
<protein>
    <submittedName>
        <fullName evidence="1">Uncharacterized protein</fullName>
    </submittedName>
</protein>
<evidence type="ECO:0000313" key="1">
    <source>
        <dbReference type="EMBL" id="HFN00679.1"/>
    </source>
</evidence>
<accession>A0A7C3PJN9</accession>
<gene>
    <name evidence="1" type="ORF">ENR64_23590</name>
</gene>
<comment type="caution">
    <text evidence="1">The sequence shown here is derived from an EMBL/GenBank/DDBJ whole genome shotgun (WGS) entry which is preliminary data.</text>
</comment>
<name>A0A7C3PJN9_9CYAN</name>
<reference evidence="1" key="1">
    <citation type="journal article" date="2020" name="mSystems">
        <title>Genome- and Community-Level Interaction Insights into Carbon Utilization and Element Cycling Functions of Hydrothermarchaeota in Hydrothermal Sediment.</title>
        <authorList>
            <person name="Zhou Z."/>
            <person name="Liu Y."/>
            <person name="Xu W."/>
            <person name="Pan J."/>
            <person name="Luo Z.H."/>
            <person name="Li M."/>
        </authorList>
    </citation>
    <scope>NUCLEOTIDE SEQUENCE [LARGE SCALE GENOMIC DNA]</scope>
    <source>
        <strain evidence="1">SpSt-418</strain>
    </source>
</reference>
<dbReference type="AlphaFoldDB" id="A0A7C3PJN9"/>